<feature type="repeat" description="Solcar" evidence="10">
    <location>
        <begin position="182"/>
        <end position="266"/>
    </location>
</feature>
<dbReference type="AlphaFoldDB" id="R8BWQ1"/>
<dbReference type="SUPFAM" id="SSF103506">
    <property type="entry name" value="Mitochondrial carrier"/>
    <property type="match status" value="1"/>
</dbReference>
<dbReference type="Gene3D" id="1.50.40.10">
    <property type="entry name" value="Mitochondrial carrier domain"/>
    <property type="match status" value="1"/>
</dbReference>
<dbReference type="PROSITE" id="PS50920">
    <property type="entry name" value="SOLCAR"/>
    <property type="match status" value="3"/>
</dbReference>
<gene>
    <name evidence="12" type="ORF">UCRPA7_577</name>
</gene>
<dbReference type="HOGENOM" id="CLU_039456_1_1_1"/>
<keyword evidence="5" id="KW-0677">Repeat</keyword>
<dbReference type="GeneID" id="19326357"/>
<evidence type="ECO:0000313" key="12">
    <source>
        <dbReference type="EMBL" id="EOO03783.1"/>
    </source>
</evidence>
<keyword evidence="13" id="KW-1185">Reference proteome</keyword>
<dbReference type="KEGG" id="tmn:UCRPA7_577"/>
<keyword evidence="9 10" id="KW-0472">Membrane</keyword>
<reference evidence="13" key="1">
    <citation type="journal article" date="2013" name="Genome Announc.">
        <title>Draft genome sequence of the ascomycete Phaeoacremonium aleophilum strain UCR-PA7, a causal agent of the esca disease complex in grapevines.</title>
        <authorList>
            <person name="Blanco-Ulate B."/>
            <person name="Rolshausen P."/>
            <person name="Cantu D."/>
        </authorList>
    </citation>
    <scope>NUCLEOTIDE SEQUENCE [LARGE SCALE GENOMIC DNA]</scope>
    <source>
        <strain evidence="13">UCR-PA7</strain>
    </source>
</reference>
<feature type="repeat" description="Solcar" evidence="10">
    <location>
        <begin position="280"/>
        <end position="365"/>
    </location>
</feature>
<dbReference type="EMBL" id="KB932812">
    <property type="protein sequence ID" value="EOO03783.1"/>
    <property type="molecule type" value="Genomic_DNA"/>
</dbReference>
<evidence type="ECO:0000256" key="8">
    <source>
        <dbReference type="ARBA" id="ARBA00023128"/>
    </source>
</evidence>
<evidence type="ECO:0000256" key="7">
    <source>
        <dbReference type="ARBA" id="ARBA00022989"/>
    </source>
</evidence>
<evidence type="ECO:0000256" key="9">
    <source>
        <dbReference type="ARBA" id="ARBA00023136"/>
    </source>
</evidence>
<keyword evidence="6" id="KW-0999">Mitochondrion inner membrane</keyword>
<evidence type="ECO:0000256" key="1">
    <source>
        <dbReference type="ARBA" id="ARBA00004448"/>
    </source>
</evidence>
<evidence type="ECO:0000256" key="4">
    <source>
        <dbReference type="ARBA" id="ARBA00022692"/>
    </source>
</evidence>
<dbReference type="PANTHER" id="PTHR45671">
    <property type="entry name" value="SOLUTE CARRIER FAMILY 25 (MITOCHONDRIAL CARRIER PHOSPHATE CARRIER), MEMBER 3, LIKE-RELATED-RELATED"/>
    <property type="match status" value="1"/>
</dbReference>
<dbReference type="FunFam" id="1.50.40.10:FF:000024">
    <property type="entry name" value="MIR1p Mitochondrial phosphate carrier"/>
    <property type="match status" value="1"/>
</dbReference>
<dbReference type="Pfam" id="PF00153">
    <property type="entry name" value="Mito_carr"/>
    <property type="match status" value="3"/>
</dbReference>
<dbReference type="eggNOG" id="KOG0767">
    <property type="taxonomic scope" value="Eukaryota"/>
</dbReference>
<dbReference type="Proteomes" id="UP000014074">
    <property type="component" value="Unassembled WGS sequence"/>
</dbReference>
<evidence type="ECO:0000256" key="11">
    <source>
        <dbReference type="RuleBase" id="RU000488"/>
    </source>
</evidence>
<sequence>MGLITRTVTLTNFLIASSALGFQVFVLYPWHKDLDAGFDQLKKEHVRVLGAVGDGSGLIRDRKAVRSAKDSSQVKDAEPLRAASLYAKYAFAGAFCCSFTHAVLTPVDVVKTRIQLEPLKYDRGIFGTARQIVSTEGSSALLTGFGPTVVGYCLQGAFKFGGYEFFKQRAVDYLGYDTAAANRNAVYLASSAAAEFLGDIALCPFEATRIRLVSEPTFARNFVGAFTKIAKQEGFTGFYSGLSPIVLKQVPYTAATFLVYEKAIQVAYSIFDRSTLSSAGMTGINLGSGLVAGVAAAIVSHPADTVLSKINKEKGIPGESTLRRLVRIATGLGLRGSFTGLHARIVMVGGMTAVQFAIYGDIKRV</sequence>
<name>R8BWQ1_PHAM7</name>
<proteinExistence type="inferred from homology"/>
<dbReference type="GO" id="GO:1990547">
    <property type="term" value="P:mitochondrial phosphate ion transmembrane transport"/>
    <property type="evidence" value="ECO:0007669"/>
    <property type="project" value="InterPro"/>
</dbReference>
<dbReference type="GO" id="GO:0005315">
    <property type="term" value="F:phosphate transmembrane transporter activity"/>
    <property type="evidence" value="ECO:0007669"/>
    <property type="project" value="InterPro"/>
</dbReference>
<keyword evidence="4 10" id="KW-0812">Transmembrane</keyword>
<dbReference type="PRINTS" id="PR00926">
    <property type="entry name" value="MITOCARRIER"/>
</dbReference>
<accession>R8BWQ1</accession>
<evidence type="ECO:0000256" key="5">
    <source>
        <dbReference type="ARBA" id="ARBA00022737"/>
    </source>
</evidence>
<evidence type="ECO:0000313" key="13">
    <source>
        <dbReference type="Proteomes" id="UP000014074"/>
    </source>
</evidence>
<dbReference type="OrthoDB" id="427452at2759"/>
<evidence type="ECO:0000256" key="3">
    <source>
        <dbReference type="ARBA" id="ARBA00022448"/>
    </source>
</evidence>
<protein>
    <submittedName>
        <fullName evidence="12">Putative mitochondrial phosphate carrier protein</fullName>
    </submittedName>
</protein>
<dbReference type="InterPro" id="IPR044677">
    <property type="entry name" value="SLC25A3/Pic2/Mir1-like"/>
</dbReference>
<dbReference type="PANTHER" id="PTHR45671:SF12">
    <property type="entry name" value="MITOCHONDRIAL PHOSPHATE CARRIER PROTEIN"/>
    <property type="match status" value="1"/>
</dbReference>
<evidence type="ECO:0000256" key="6">
    <source>
        <dbReference type="ARBA" id="ARBA00022792"/>
    </source>
</evidence>
<evidence type="ECO:0000256" key="2">
    <source>
        <dbReference type="ARBA" id="ARBA00006375"/>
    </source>
</evidence>
<comment type="subcellular location">
    <subcellularLocation>
        <location evidence="1">Mitochondrion inner membrane</location>
        <topology evidence="1">Multi-pass membrane protein</topology>
    </subcellularLocation>
</comment>
<dbReference type="InterPro" id="IPR023395">
    <property type="entry name" value="MCP_dom_sf"/>
</dbReference>
<keyword evidence="8" id="KW-0496">Mitochondrion</keyword>
<organism evidence="12 13">
    <name type="scientific">Phaeoacremonium minimum (strain UCR-PA7)</name>
    <name type="common">Esca disease fungus</name>
    <name type="synonym">Togninia minima</name>
    <dbReference type="NCBI Taxonomy" id="1286976"/>
    <lineage>
        <taxon>Eukaryota</taxon>
        <taxon>Fungi</taxon>
        <taxon>Dikarya</taxon>
        <taxon>Ascomycota</taxon>
        <taxon>Pezizomycotina</taxon>
        <taxon>Sordariomycetes</taxon>
        <taxon>Sordariomycetidae</taxon>
        <taxon>Togniniales</taxon>
        <taxon>Togniniaceae</taxon>
        <taxon>Phaeoacremonium</taxon>
    </lineage>
</organism>
<evidence type="ECO:0000256" key="10">
    <source>
        <dbReference type="PROSITE-ProRule" id="PRU00282"/>
    </source>
</evidence>
<dbReference type="RefSeq" id="XP_007911362.1">
    <property type="nucleotide sequence ID" value="XM_007913171.1"/>
</dbReference>
<dbReference type="InterPro" id="IPR018108">
    <property type="entry name" value="MCP_transmembrane"/>
</dbReference>
<keyword evidence="7" id="KW-1133">Transmembrane helix</keyword>
<dbReference type="GO" id="GO:0005743">
    <property type="term" value="C:mitochondrial inner membrane"/>
    <property type="evidence" value="ECO:0007669"/>
    <property type="project" value="UniProtKB-SubCell"/>
</dbReference>
<dbReference type="InterPro" id="IPR002067">
    <property type="entry name" value="MCP"/>
</dbReference>
<feature type="repeat" description="Solcar" evidence="10">
    <location>
        <begin position="84"/>
        <end position="169"/>
    </location>
</feature>
<comment type="similarity">
    <text evidence="2 11">Belongs to the mitochondrial carrier (TC 2.A.29) family.</text>
</comment>
<keyword evidence="3 11" id="KW-0813">Transport</keyword>